<name>A0A5C7JBI0_9BACT</name>
<accession>A0A5C7JBI0</accession>
<gene>
    <name evidence="1" type="ORF">E6Q11_00100</name>
</gene>
<reference evidence="1 2" key="1">
    <citation type="submission" date="2018-09" db="EMBL/GenBank/DDBJ databases">
        <title>Metagenome Assembled Genomes from an Advanced Water Purification Facility.</title>
        <authorList>
            <person name="Stamps B.W."/>
            <person name="Spear J.R."/>
        </authorList>
    </citation>
    <scope>NUCLEOTIDE SEQUENCE [LARGE SCALE GENOMIC DNA]</scope>
    <source>
        <strain evidence="1">Bin_63_2</strain>
    </source>
</reference>
<evidence type="ECO:0000313" key="1">
    <source>
        <dbReference type="EMBL" id="TXG78925.1"/>
    </source>
</evidence>
<protein>
    <submittedName>
        <fullName evidence="1">Uncharacterized protein</fullName>
    </submittedName>
</protein>
<sequence length="96" mass="10604">MDSKSAYEVDSDIKEVVRMMNSTDDRGKLKIKLAAIDAYELHNSHISRTRTLPLNDDEAALVESLRQATKMGKSVIKAAVHSAEKDNSATKEKKAS</sequence>
<evidence type="ECO:0000313" key="2">
    <source>
        <dbReference type="Proteomes" id="UP000321026"/>
    </source>
</evidence>
<comment type="caution">
    <text evidence="1">The sequence shown here is derived from an EMBL/GenBank/DDBJ whole genome shotgun (WGS) entry which is preliminary data.</text>
</comment>
<organism evidence="1 2">
    <name type="scientific">Candidatus Dojkabacteria bacterium</name>
    <dbReference type="NCBI Taxonomy" id="2099670"/>
    <lineage>
        <taxon>Bacteria</taxon>
        <taxon>Candidatus Dojkabacteria</taxon>
    </lineage>
</organism>
<dbReference type="AlphaFoldDB" id="A0A5C7JBI0"/>
<proteinExistence type="predicted"/>
<dbReference type="EMBL" id="SSDS01000002">
    <property type="protein sequence ID" value="TXG78925.1"/>
    <property type="molecule type" value="Genomic_DNA"/>
</dbReference>
<dbReference type="Proteomes" id="UP000321026">
    <property type="component" value="Unassembled WGS sequence"/>
</dbReference>